<dbReference type="InterPro" id="IPR017871">
    <property type="entry name" value="ABC_transporter-like_CS"/>
</dbReference>
<dbReference type="Gene3D" id="3.40.50.300">
    <property type="entry name" value="P-loop containing nucleotide triphosphate hydrolases"/>
    <property type="match status" value="1"/>
</dbReference>
<keyword evidence="10" id="KW-1185">Reference proteome</keyword>
<dbReference type="SMART" id="SM00382">
    <property type="entry name" value="AAA"/>
    <property type="match status" value="1"/>
</dbReference>
<evidence type="ECO:0000313" key="9">
    <source>
        <dbReference type="EMBL" id="QNM07577.1"/>
    </source>
</evidence>
<gene>
    <name evidence="9" type="ORF">H9Q79_11655</name>
</gene>
<dbReference type="KEGG" id="whj:H9Q79_11655"/>
<keyword evidence="3" id="KW-0997">Cell inner membrane</keyword>
<dbReference type="PROSITE" id="PS50893">
    <property type="entry name" value="ABC_TRANSPORTER_2"/>
    <property type="match status" value="1"/>
</dbReference>
<evidence type="ECO:0000259" key="8">
    <source>
        <dbReference type="PROSITE" id="PS50893"/>
    </source>
</evidence>
<dbReference type="InterPro" id="IPR027417">
    <property type="entry name" value="P-loop_NTPase"/>
</dbReference>
<dbReference type="PANTHER" id="PTHR42781">
    <property type="entry name" value="SPERMIDINE/PUTRESCINE IMPORT ATP-BINDING PROTEIN POTA"/>
    <property type="match status" value="1"/>
</dbReference>
<dbReference type="PANTHER" id="PTHR42781:SF5">
    <property type="entry name" value="PUTRESCINE TRANSPORT ATP-BINDING PROTEIN POTG"/>
    <property type="match status" value="1"/>
</dbReference>
<dbReference type="InterPro" id="IPR003439">
    <property type="entry name" value="ABC_transporter-like_ATP-bd"/>
</dbReference>
<evidence type="ECO:0000256" key="2">
    <source>
        <dbReference type="ARBA" id="ARBA00022475"/>
    </source>
</evidence>
<organism evidence="9 10">
    <name type="scientific">Wansuia hejianensis</name>
    <dbReference type="NCBI Taxonomy" id="2763667"/>
    <lineage>
        <taxon>Bacteria</taxon>
        <taxon>Bacillati</taxon>
        <taxon>Bacillota</taxon>
        <taxon>Clostridia</taxon>
        <taxon>Lachnospirales</taxon>
        <taxon>Lachnospiraceae</taxon>
        <taxon>Wansuia</taxon>
    </lineage>
</organism>
<dbReference type="RefSeq" id="WP_249328348.1">
    <property type="nucleotide sequence ID" value="NZ_CP060635.1"/>
</dbReference>
<evidence type="ECO:0000256" key="3">
    <source>
        <dbReference type="ARBA" id="ARBA00022519"/>
    </source>
</evidence>
<reference evidence="9 10" key="1">
    <citation type="submission" date="2020-08" db="EMBL/GenBank/DDBJ databases">
        <authorList>
            <person name="Liu C."/>
            <person name="Sun Q."/>
        </authorList>
    </citation>
    <scope>NUCLEOTIDE SEQUENCE [LARGE SCALE GENOMIC DNA]</scope>
    <source>
        <strain evidence="9 10">NSJ-29</strain>
    </source>
</reference>
<protein>
    <submittedName>
        <fullName evidence="9">ATP-binding cassette domain-containing protein</fullName>
    </submittedName>
</protein>
<dbReference type="Pfam" id="PF00005">
    <property type="entry name" value="ABC_tran"/>
    <property type="match status" value="1"/>
</dbReference>
<keyword evidence="7" id="KW-0472">Membrane</keyword>
<evidence type="ECO:0000256" key="7">
    <source>
        <dbReference type="ARBA" id="ARBA00023136"/>
    </source>
</evidence>
<dbReference type="InterPro" id="IPR003593">
    <property type="entry name" value="AAA+_ATPase"/>
</dbReference>
<evidence type="ECO:0000256" key="5">
    <source>
        <dbReference type="ARBA" id="ARBA00022840"/>
    </source>
</evidence>
<evidence type="ECO:0000313" key="10">
    <source>
        <dbReference type="Proteomes" id="UP000515860"/>
    </source>
</evidence>
<keyword evidence="1" id="KW-0813">Transport</keyword>
<feature type="domain" description="ABC transporter" evidence="8">
    <location>
        <begin position="2"/>
        <end position="234"/>
    </location>
</feature>
<keyword evidence="5 9" id="KW-0067">ATP-binding</keyword>
<dbReference type="PROSITE" id="PS00211">
    <property type="entry name" value="ABC_TRANSPORTER_1"/>
    <property type="match status" value="1"/>
</dbReference>
<accession>A0A7G9G9U5</accession>
<dbReference type="InterPro" id="IPR050093">
    <property type="entry name" value="ABC_SmlMolc_Importer"/>
</dbReference>
<name>A0A7G9G9U5_9FIRM</name>
<dbReference type="AlphaFoldDB" id="A0A7G9G9U5"/>
<evidence type="ECO:0000256" key="1">
    <source>
        <dbReference type="ARBA" id="ARBA00022448"/>
    </source>
</evidence>
<dbReference type="GO" id="GO:0005524">
    <property type="term" value="F:ATP binding"/>
    <property type="evidence" value="ECO:0007669"/>
    <property type="project" value="UniProtKB-KW"/>
</dbReference>
<evidence type="ECO:0000256" key="4">
    <source>
        <dbReference type="ARBA" id="ARBA00022741"/>
    </source>
</evidence>
<proteinExistence type="predicted"/>
<keyword evidence="4" id="KW-0547">Nucleotide-binding</keyword>
<evidence type="ECO:0000256" key="6">
    <source>
        <dbReference type="ARBA" id="ARBA00022967"/>
    </source>
</evidence>
<keyword evidence="6" id="KW-1278">Translocase</keyword>
<dbReference type="GO" id="GO:0016887">
    <property type="term" value="F:ATP hydrolysis activity"/>
    <property type="evidence" value="ECO:0007669"/>
    <property type="project" value="InterPro"/>
</dbReference>
<dbReference type="EMBL" id="CP060635">
    <property type="protein sequence ID" value="QNM07577.1"/>
    <property type="molecule type" value="Genomic_DNA"/>
</dbReference>
<sequence>MSLSAHIRKTLGDFSMTVDLEHAEGITGLLGASGCGKSMTLKCIAGIEKPDEGRIVLNGRVLFDSVKHIDRRPQERRVGYLFQNYALFPNMTVEQNIRCGLCREKDRRARNRKLDEAVEAMGLVKQRGLYPHQLSGGQQQRAALARMLVSGPELLLLDEPFSALDTYLREQLQTQVRDILTDFGKDVLLVSHSRDEVYYLCGRVAVMGQGKLLSMGKTKEIFADPGSRTGAALTGCKNIAAARKTGEYEVEVPDWGVRLRTKQQVGDSLCAVGIRAHYFNPGAEENVFPVVYSAEREEPFEMRILFRYTGQRKGTPDLWWRISKDRKPQQMPERLGIAPQNVLLLYPE</sequence>
<keyword evidence="2" id="KW-1003">Cell membrane</keyword>
<dbReference type="SUPFAM" id="SSF52540">
    <property type="entry name" value="P-loop containing nucleoside triphosphate hydrolases"/>
    <property type="match status" value="1"/>
</dbReference>
<dbReference type="Proteomes" id="UP000515860">
    <property type="component" value="Chromosome"/>
</dbReference>